<sequence>MFLFIHLSWLFFGSLVLYFFPKKIKKKKKMEEWPPVTILIPCFNEENSIELTATALQFLDYPKYEVIFVDDASTDKTPEKIEEFVKNNENFYLLRLQENQGKANALNIALRFVSTPYVVVIDADTILHPSALKALISHFTNEKIGAVTANPIVFNRKSFLGKLQTIEFTSIIGLIKMSQRIFGRIFSVSGCAAAYRTDVLIDVGGFSPYSATEDIDVTWKIQRLKMEVVFEPDAIVFIHAPENFKDYWNQRKRWALGGWHLLRTHRTIFKNFKESFLWPLYIDVILSYVWSFDFVLLIIYVVLSKILNLGINISLIAWGGSFLTALGIIQATVASILYRKYDPKIPQYLIYAPWYFIFFFTINAFAVVRTSYKGLISPLHVVKWRSPERKINS</sequence>
<feature type="transmembrane region" description="Helical" evidence="3">
    <location>
        <begin position="6"/>
        <end position="21"/>
    </location>
</feature>
<feature type="transmembrane region" description="Helical" evidence="3">
    <location>
        <begin position="349"/>
        <end position="368"/>
    </location>
</feature>
<dbReference type="Gene3D" id="3.90.550.10">
    <property type="entry name" value="Spore Coat Polysaccharide Biosynthesis Protein SpsA, Chain A"/>
    <property type="match status" value="1"/>
</dbReference>
<dbReference type="GO" id="GO:0016757">
    <property type="term" value="F:glycosyltransferase activity"/>
    <property type="evidence" value="ECO:0007669"/>
    <property type="project" value="UniProtKB-KW"/>
</dbReference>
<evidence type="ECO:0000259" key="4">
    <source>
        <dbReference type="Pfam" id="PF00535"/>
    </source>
</evidence>
<dbReference type="CAZy" id="GT2">
    <property type="family name" value="Glycosyltransferase Family 2"/>
</dbReference>
<evidence type="ECO:0000256" key="2">
    <source>
        <dbReference type="ARBA" id="ARBA00022679"/>
    </source>
</evidence>
<keyword evidence="3" id="KW-1133">Transmembrane helix</keyword>
<evidence type="ECO:0000313" key="5">
    <source>
        <dbReference type="EMBL" id="ADP77753.1"/>
    </source>
</evidence>
<keyword evidence="1" id="KW-0328">Glycosyltransferase</keyword>
<keyword evidence="3" id="KW-0812">Transmembrane</keyword>
<organism evidence="5 6">
    <name type="scientific">Methanothermus fervidus (strain ATCC 43054 / DSM 2088 / JCM 10308 / V24 S)</name>
    <dbReference type="NCBI Taxonomy" id="523846"/>
    <lineage>
        <taxon>Archaea</taxon>
        <taxon>Methanobacteriati</taxon>
        <taxon>Methanobacteriota</taxon>
        <taxon>Methanomada group</taxon>
        <taxon>Methanobacteria</taxon>
        <taxon>Methanobacteriales</taxon>
        <taxon>Methanothermaceae</taxon>
        <taxon>Methanothermus</taxon>
    </lineage>
</organism>
<feature type="transmembrane region" description="Helical" evidence="3">
    <location>
        <begin position="280"/>
        <end position="303"/>
    </location>
</feature>
<dbReference type="KEGG" id="mfv:Mfer_0957"/>
<dbReference type="PANTHER" id="PTHR43630:SF1">
    <property type="entry name" value="POLY-BETA-1,6-N-ACETYL-D-GLUCOSAMINE SYNTHASE"/>
    <property type="match status" value="1"/>
</dbReference>
<reference evidence="5 6" key="1">
    <citation type="journal article" date="2010" name="Stand. Genomic Sci.">
        <title>Complete genome sequence of Methanothermus fervidus type strain (V24S).</title>
        <authorList>
            <person name="Anderson I."/>
            <person name="Djao O.D."/>
            <person name="Misra M."/>
            <person name="Chertkov O."/>
            <person name="Nolan M."/>
            <person name="Lucas S."/>
            <person name="Lapidus A."/>
            <person name="Del Rio T.G."/>
            <person name="Tice H."/>
            <person name="Cheng J.F."/>
            <person name="Tapia R."/>
            <person name="Han C."/>
            <person name="Goodwin L."/>
            <person name="Pitluck S."/>
            <person name="Liolios K."/>
            <person name="Ivanova N."/>
            <person name="Mavromatis K."/>
            <person name="Mikhailova N."/>
            <person name="Pati A."/>
            <person name="Brambilla E."/>
            <person name="Chen A."/>
            <person name="Palaniappan K."/>
            <person name="Land M."/>
            <person name="Hauser L."/>
            <person name="Chang Y.J."/>
            <person name="Jeffries C.D."/>
            <person name="Sikorski J."/>
            <person name="Spring S."/>
            <person name="Rohde M."/>
            <person name="Eichinger K."/>
            <person name="Huber H."/>
            <person name="Wirth R."/>
            <person name="Goker M."/>
            <person name="Detter J.C."/>
            <person name="Woyke T."/>
            <person name="Bristow J."/>
            <person name="Eisen J.A."/>
            <person name="Markowitz V."/>
            <person name="Hugenholtz P."/>
            <person name="Klenk H.P."/>
            <person name="Kyrpides N.C."/>
        </authorList>
    </citation>
    <scope>NUCLEOTIDE SEQUENCE [LARGE SCALE GENOMIC DNA]</scope>
    <source>
        <strain evidence="6">ATCC 43054 / DSM 2088 / JCM 10308 / V24 S</strain>
    </source>
</reference>
<dbReference type="CDD" id="cd06423">
    <property type="entry name" value="CESA_like"/>
    <property type="match status" value="1"/>
</dbReference>
<accession>E3GVY8</accession>
<dbReference type="HOGENOM" id="CLU_023978_0_2_2"/>
<dbReference type="InterPro" id="IPR029044">
    <property type="entry name" value="Nucleotide-diphossugar_trans"/>
</dbReference>
<dbReference type="Pfam" id="PF00535">
    <property type="entry name" value="Glycos_transf_2"/>
    <property type="match status" value="1"/>
</dbReference>
<dbReference type="SUPFAM" id="SSF53448">
    <property type="entry name" value="Nucleotide-diphospho-sugar transferases"/>
    <property type="match status" value="1"/>
</dbReference>
<keyword evidence="3" id="KW-0472">Membrane</keyword>
<dbReference type="EMBL" id="CP002278">
    <property type="protein sequence ID" value="ADP77753.1"/>
    <property type="molecule type" value="Genomic_DNA"/>
</dbReference>
<dbReference type="InterPro" id="IPR001173">
    <property type="entry name" value="Glyco_trans_2-like"/>
</dbReference>
<evidence type="ECO:0000256" key="1">
    <source>
        <dbReference type="ARBA" id="ARBA00022676"/>
    </source>
</evidence>
<feature type="domain" description="Glycosyltransferase 2-like" evidence="4">
    <location>
        <begin position="37"/>
        <end position="203"/>
    </location>
</feature>
<dbReference type="AlphaFoldDB" id="E3GVY8"/>
<dbReference type="Proteomes" id="UP000002315">
    <property type="component" value="Chromosome"/>
</dbReference>
<evidence type="ECO:0000313" key="6">
    <source>
        <dbReference type="Proteomes" id="UP000002315"/>
    </source>
</evidence>
<dbReference type="STRING" id="523846.Mfer_0957"/>
<evidence type="ECO:0000256" key="3">
    <source>
        <dbReference type="SAM" id="Phobius"/>
    </source>
</evidence>
<proteinExistence type="predicted"/>
<gene>
    <name evidence="5" type="ordered locus">Mfer_0957</name>
</gene>
<dbReference type="PANTHER" id="PTHR43630">
    <property type="entry name" value="POLY-BETA-1,6-N-ACETYL-D-GLUCOSAMINE SYNTHASE"/>
    <property type="match status" value="1"/>
</dbReference>
<protein>
    <submittedName>
        <fullName evidence="5">Glycosyl transferase family 2</fullName>
    </submittedName>
</protein>
<keyword evidence="6" id="KW-1185">Reference proteome</keyword>
<name>E3GVY8_METFV</name>
<keyword evidence="2 5" id="KW-0808">Transferase</keyword>
<feature type="transmembrane region" description="Helical" evidence="3">
    <location>
        <begin position="315"/>
        <end position="337"/>
    </location>
</feature>